<sequence>MTARLIAVLALAAHSAGPALAQGAPDPKRAAPSITLELNKLEPGSGGCRAYFVVENRTQEGVKELRLDTFIFDGGGQITRRIGLTFPDIRPERTKVVPFDLNGAACPEIGRVLVNDVLACTGASGAPIGNCGDLLKVTARGGTRFDY</sequence>
<evidence type="ECO:0000313" key="2">
    <source>
        <dbReference type="EMBL" id="NNM74630.1"/>
    </source>
</evidence>
<keyword evidence="1" id="KW-0732">Signal</keyword>
<dbReference type="AlphaFoldDB" id="A0A849IEV2"/>
<name>A0A849IEV2_9HYPH</name>
<dbReference type="EMBL" id="JABEPP010000006">
    <property type="protein sequence ID" value="NNM74630.1"/>
    <property type="molecule type" value="Genomic_DNA"/>
</dbReference>
<protein>
    <submittedName>
        <fullName evidence="2">Tat pathway signal sequence domain protein</fullName>
    </submittedName>
</protein>
<organism evidence="2 3">
    <name type="scientific">Enterovirga aerilata</name>
    <dbReference type="NCBI Taxonomy" id="2730920"/>
    <lineage>
        <taxon>Bacteria</taxon>
        <taxon>Pseudomonadati</taxon>
        <taxon>Pseudomonadota</taxon>
        <taxon>Alphaproteobacteria</taxon>
        <taxon>Hyphomicrobiales</taxon>
        <taxon>Methylobacteriaceae</taxon>
        <taxon>Enterovirga</taxon>
    </lineage>
</organism>
<feature type="signal peptide" evidence="1">
    <location>
        <begin position="1"/>
        <end position="21"/>
    </location>
</feature>
<dbReference type="Proteomes" id="UP000564885">
    <property type="component" value="Unassembled WGS sequence"/>
</dbReference>
<comment type="caution">
    <text evidence="2">The sequence shown here is derived from an EMBL/GenBank/DDBJ whole genome shotgun (WGS) entry which is preliminary data.</text>
</comment>
<reference evidence="2 3" key="1">
    <citation type="submission" date="2020-04" db="EMBL/GenBank/DDBJ databases">
        <title>Enterovirga sp. isolate from soil.</title>
        <authorList>
            <person name="Chea S."/>
            <person name="Kim D.-U."/>
        </authorList>
    </citation>
    <scope>NUCLEOTIDE SEQUENCE [LARGE SCALE GENOMIC DNA]</scope>
    <source>
        <strain evidence="2 3">DB1703</strain>
    </source>
</reference>
<evidence type="ECO:0000313" key="3">
    <source>
        <dbReference type="Proteomes" id="UP000564885"/>
    </source>
</evidence>
<evidence type="ECO:0000256" key="1">
    <source>
        <dbReference type="SAM" id="SignalP"/>
    </source>
</evidence>
<gene>
    <name evidence="2" type="ORF">HJG44_19915</name>
</gene>
<proteinExistence type="predicted"/>
<feature type="chain" id="PRO_5032384498" evidence="1">
    <location>
        <begin position="22"/>
        <end position="147"/>
    </location>
</feature>
<keyword evidence="3" id="KW-1185">Reference proteome</keyword>
<accession>A0A849IEV2</accession>
<dbReference type="RefSeq" id="WP_171220094.1">
    <property type="nucleotide sequence ID" value="NZ_JABEPP010000006.1"/>
</dbReference>